<dbReference type="PANTHER" id="PTHR28008:SF1">
    <property type="entry name" value="DOMAIN PROTEIN, PUTATIVE (AFU_ORTHOLOGUE AFUA_3G10980)-RELATED"/>
    <property type="match status" value="1"/>
</dbReference>
<dbReference type="KEGG" id="vzi:G5S32_14980"/>
<dbReference type="RefSeq" id="WP_165312845.1">
    <property type="nucleotide sequence ID" value="NZ_CP049332.1"/>
</dbReference>
<evidence type="ECO:0000256" key="5">
    <source>
        <dbReference type="SAM" id="Phobius"/>
    </source>
</evidence>
<proteinExistence type="predicted"/>
<feature type="transmembrane region" description="Helical" evidence="5">
    <location>
        <begin position="99"/>
        <end position="115"/>
    </location>
</feature>
<dbReference type="Proteomes" id="UP000503003">
    <property type="component" value="Chromosome 2"/>
</dbReference>
<dbReference type="EMBL" id="CP049332">
    <property type="protein sequence ID" value="QIH43308.1"/>
    <property type="molecule type" value="Genomic_DNA"/>
</dbReference>
<evidence type="ECO:0000259" key="6">
    <source>
        <dbReference type="Pfam" id="PF04892"/>
    </source>
</evidence>
<dbReference type="InterPro" id="IPR006976">
    <property type="entry name" value="VanZ-like"/>
</dbReference>
<name>A0A6G7CMN4_9VIBR</name>
<evidence type="ECO:0000256" key="4">
    <source>
        <dbReference type="ARBA" id="ARBA00023136"/>
    </source>
</evidence>
<feature type="transmembrane region" description="Helical" evidence="5">
    <location>
        <begin position="70"/>
        <end position="87"/>
    </location>
</feature>
<feature type="domain" description="VanZ-like" evidence="6">
    <location>
        <begin position="38"/>
        <end position="114"/>
    </location>
</feature>
<protein>
    <recommendedName>
        <fullName evidence="6">VanZ-like domain-containing protein</fullName>
    </recommendedName>
</protein>
<keyword evidence="4 5" id="KW-0472">Membrane</keyword>
<sequence>MHRLKISLLSLYTLLIAYVTLSSDSSSDSVVPDLNTFGISNLDKLAHTGAYALFYILAVTGFGMKRLKSIRAILLIYGMILEILQTWVPQREPSLEDFLANLLGVILGSLVMFVLDKLPKNRFTLALLPNSDKS</sequence>
<dbReference type="PANTHER" id="PTHR28008">
    <property type="entry name" value="DOMAIN PROTEIN, PUTATIVE (AFU_ORTHOLOGUE AFUA_3G10980)-RELATED"/>
    <property type="match status" value="1"/>
</dbReference>
<dbReference type="NCBIfam" id="NF037970">
    <property type="entry name" value="vanZ_1"/>
    <property type="match status" value="1"/>
</dbReference>
<evidence type="ECO:0000313" key="8">
    <source>
        <dbReference type="Proteomes" id="UP000503003"/>
    </source>
</evidence>
<comment type="subcellular location">
    <subcellularLocation>
        <location evidence="1">Membrane</location>
        <topology evidence="1">Multi-pass membrane protein</topology>
    </subcellularLocation>
</comment>
<dbReference type="Pfam" id="PF04892">
    <property type="entry name" value="VanZ"/>
    <property type="match status" value="1"/>
</dbReference>
<dbReference type="SUPFAM" id="SSF144091">
    <property type="entry name" value="Rhomboid-like"/>
    <property type="match status" value="1"/>
</dbReference>
<organism evidence="7 8">
    <name type="scientific">Vibrio ziniensis</name>
    <dbReference type="NCBI Taxonomy" id="2711221"/>
    <lineage>
        <taxon>Bacteria</taxon>
        <taxon>Pseudomonadati</taxon>
        <taxon>Pseudomonadota</taxon>
        <taxon>Gammaproteobacteria</taxon>
        <taxon>Vibrionales</taxon>
        <taxon>Vibrionaceae</taxon>
        <taxon>Vibrio</taxon>
    </lineage>
</organism>
<feature type="transmembrane region" description="Helical" evidence="5">
    <location>
        <begin position="46"/>
        <end position="63"/>
    </location>
</feature>
<accession>A0A6G7CMN4</accession>
<keyword evidence="8" id="KW-1185">Reference proteome</keyword>
<evidence type="ECO:0000313" key="7">
    <source>
        <dbReference type="EMBL" id="QIH43308.1"/>
    </source>
</evidence>
<reference evidence="7 8" key="1">
    <citation type="submission" date="2020-02" db="EMBL/GenBank/DDBJ databases">
        <title>A complete genome of a marine bacterium Vibrio sp. ZWAL4003 isolated from the mangrove sediment with the ability to degrade polysaccharides.</title>
        <authorList>
            <person name="Wu J."/>
            <person name="Qu W."/>
            <person name="Zeng R."/>
        </authorList>
    </citation>
    <scope>NUCLEOTIDE SEQUENCE [LARGE SCALE GENOMIC DNA]</scope>
    <source>
        <strain evidence="7 8">ZWAL4003</strain>
    </source>
</reference>
<evidence type="ECO:0000256" key="3">
    <source>
        <dbReference type="ARBA" id="ARBA00022989"/>
    </source>
</evidence>
<evidence type="ECO:0000256" key="2">
    <source>
        <dbReference type="ARBA" id="ARBA00022692"/>
    </source>
</evidence>
<gene>
    <name evidence="7" type="ORF">G5S32_14980</name>
</gene>
<keyword evidence="2 5" id="KW-0812">Transmembrane</keyword>
<dbReference type="GO" id="GO:0016020">
    <property type="term" value="C:membrane"/>
    <property type="evidence" value="ECO:0007669"/>
    <property type="project" value="UniProtKB-SubCell"/>
</dbReference>
<dbReference type="AlphaFoldDB" id="A0A6G7CMN4"/>
<keyword evidence="3 5" id="KW-1133">Transmembrane helix</keyword>
<evidence type="ECO:0000256" key="1">
    <source>
        <dbReference type="ARBA" id="ARBA00004141"/>
    </source>
</evidence>
<dbReference type="InterPro" id="IPR035952">
    <property type="entry name" value="Rhomboid-like_sf"/>
</dbReference>